<dbReference type="AlphaFoldDB" id="A0A0E9XT99"/>
<evidence type="ECO:0000256" key="1">
    <source>
        <dbReference type="SAM" id="MobiDB-lite"/>
    </source>
</evidence>
<accession>A0A0E9XT99</accession>
<organism evidence="2">
    <name type="scientific">Anguilla anguilla</name>
    <name type="common">European freshwater eel</name>
    <name type="synonym">Muraena anguilla</name>
    <dbReference type="NCBI Taxonomy" id="7936"/>
    <lineage>
        <taxon>Eukaryota</taxon>
        <taxon>Metazoa</taxon>
        <taxon>Chordata</taxon>
        <taxon>Craniata</taxon>
        <taxon>Vertebrata</taxon>
        <taxon>Euteleostomi</taxon>
        <taxon>Actinopterygii</taxon>
        <taxon>Neopterygii</taxon>
        <taxon>Teleostei</taxon>
        <taxon>Anguilliformes</taxon>
        <taxon>Anguillidae</taxon>
        <taxon>Anguilla</taxon>
    </lineage>
</organism>
<reference evidence="2" key="1">
    <citation type="submission" date="2014-11" db="EMBL/GenBank/DDBJ databases">
        <authorList>
            <person name="Amaro Gonzalez C."/>
        </authorList>
    </citation>
    <scope>NUCLEOTIDE SEQUENCE</scope>
</reference>
<reference evidence="2" key="2">
    <citation type="journal article" date="2015" name="Fish Shellfish Immunol.">
        <title>Early steps in the European eel (Anguilla anguilla)-Vibrio vulnificus interaction in the gills: Role of the RtxA13 toxin.</title>
        <authorList>
            <person name="Callol A."/>
            <person name="Pajuelo D."/>
            <person name="Ebbesson L."/>
            <person name="Teles M."/>
            <person name="MacKenzie S."/>
            <person name="Amaro C."/>
        </authorList>
    </citation>
    <scope>NUCLEOTIDE SEQUENCE</scope>
</reference>
<evidence type="ECO:0000313" key="2">
    <source>
        <dbReference type="EMBL" id="JAI04894.1"/>
    </source>
</evidence>
<feature type="compositionally biased region" description="Gly residues" evidence="1">
    <location>
        <begin position="1"/>
        <end position="12"/>
    </location>
</feature>
<feature type="region of interest" description="Disordered" evidence="1">
    <location>
        <begin position="1"/>
        <end position="25"/>
    </location>
</feature>
<name>A0A0E9XT99_ANGAN</name>
<dbReference type="EMBL" id="GBXM01003684">
    <property type="protein sequence ID" value="JAI04894.1"/>
    <property type="molecule type" value="Transcribed_RNA"/>
</dbReference>
<sequence>MRGGHGYPGGGVIRHHHTRTALTGQ</sequence>
<protein>
    <submittedName>
        <fullName evidence="2">Uncharacterized protein</fullName>
    </submittedName>
</protein>
<proteinExistence type="predicted"/>